<organism evidence="1 2">
    <name type="scientific">phage Lak_Megaphage_RVC_AP3_GC26</name>
    <dbReference type="NCBI Taxonomy" id="3109225"/>
    <lineage>
        <taxon>Viruses</taxon>
        <taxon>Duplodnaviria</taxon>
        <taxon>Heunggongvirae</taxon>
        <taxon>Uroviricota</taxon>
        <taxon>Caudoviricetes</taxon>
        <taxon>Caudoviricetes code 15 clade</taxon>
    </lineage>
</organism>
<protein>
    <recommendedName>
        <fullName evidence="3">DNA primase/helicase</fullName>
    </recommendedName>
</protein>
<reference evidence="1 2" key="1">
    <citation type="submission" date="2023-11" db="EMBL/GenBank/DDBJ databases">
        <authorList>
            <person name="Cook R."/>
            <person name="Crisci M."/>
            <person name="Pye H."/>
            <person name="Adriaenssens E."/>
            <person name="Santini J."/>
        </authorList>
    </citation>
    <scope>NUCLEOTIDE SEQUENCE [LARGE SCALE GENOMIC DNA]</scope>
    <source>
        <strain evidence="1">Lak_Megaphage_RVC_AP3_GC26</strain>
    </source>
</reference>
<dbReference type="EMBL" id="OR769219">
    <property type="protein sequence ID" value="WQJ51617.1"/>
    <property type="molecule type" value="Genomic_DNA"/>
</dbReference>
<evidence type="ECO:0000313" key="2">
    <source>
        <dbReference type="Proteomes" id="UP001348805"/>
    </source>
</evidence>
<name>A0ABZ0Z0L0_9CAUD</name>
<evidence type="ECO:0008006" key="3">
    <source>
        <dbReference type="Google" id="ProtNLM"/>
    </source>
</evidence>
<keyword evidence="2" id="KW-1185">Reference proteome</keyword>
<evidence type="ECO:0000313" key="1">
    <source>
        <dbReference type="EMBL" id="WQJ51617.1"/>
    </source>
</evidence>
<sequence length="199" mass="23174">MVNNFELIKNYLEFQNERSFYFIQILKRKKENPEMKAYSIPIESFYVFSIEQYEKLEKRIIELCNMHNARAYIKMNCLDAQSVMLEQISLITQEIRKGNWKHMSKTLNSACGVCGKQDGNDKLYLVDLDGIDIGSDDYNDVVSTINNLQPTYVLRKVRMSVPTKNGCHLLTTGFDMNEFRKTFKSIDIHSDGITLLYVP</sequence>
<proteinExistence type="predicted"/>
<accession>A0ABZ0Z0L0</accession>
<dbReference type="Proteomes" id="UP001348805">
    <property type="component" value="Segment"/>
</dbReference>